<evidence type="ECO:0000313" key="2">
    <source>
        <dbReference type="Proteomes" id="UP001055072"/>
    </source>
</evidence>
<keyword evidence="1" id="KW-0808">Transferase</keyword>
<reference evidence="1" key="1">
    <citation type="journal article" date="2021" name="Environ. Microbiol.">
        <title>Gene family expansions and transcriptome signatures uncover fungal adaptations to wood decay.</title>
        <authorList>
            <person name="Hage H."/>
            <person name="Miyauchi S."/>
            <person name="Viragh M."/>
            <person name="Drula E."/>
            <person name="Min B."/>
            <person name="Chaduli D."/>
            <person name="Navarro D."/>
            <person name="Favel A."/>
            <person name="Norest M."/>
            <person name="Lesage-Meessen L."/>
            <person name="Balint B."/>
            <person name="Merenyi Z."/>
            <person name="de Eugenio L."/>
            <person name="Morin E."/>
            <person name="Martinez A.T."/>
            <person name="Baldrian P."/>
            <person name="Stursova M."/>
            <person name="Martinez M.J."/>
            <person name="Novotny C."/>
            <person name="Magnuson J.K."/>
            <person name="Spatafora J.W."/>
            <person name="Maurice S."/>
            <person name="Pangilinan J."/>
            <person name="Andreopoulos W."/>
            <person name="LaButti K."/>
            <person name="Hundley H."/>
            <person name="Na H."/>
            <person name="Kuo A."/>
            <person name="Barry K."/>
            <person name="Lipzen A."/>
            <person name="Henrissat B."/>
            <person name="Riley R."/>
            <person name="Ahrendt S."/>
            <person name="Nagy L.G."/>
            <person name="Grigoriev I.V."/>
            <person name="Martin F."/>
            <person name="Rosso M.N."/>
        </authorList>
    </citation>
    <scope>NUCLEOTIDE SEQUENCE</scope>
    <source>
        <strain evidence="1">CBS 384.51</strain>
    </source>
</reference>
<accession>A0ACB8TWC2</accession>
<gene>
    <name evidence="1" type="ORF">BDY19DRAFT_986635</name>
</gene>
<organism evidence="1 2">
    <name type="scientific">Irpex rosettiformis</name>
    <dbReference type="NCBI Taxonomy" id="378272"/>
    <lineage>
        <taxon>Eukaryota</taxon>
        <taxon>Fungi</taxon>
        <taxon>Dikarya</taxon>
        <taxon>Basidiomycota</taxon>
        <taxon>Agaricomycotina</taxon>
        <taxon>Agaricomycetes</taxon>
        <taxon>Polyporales</taxon>
        <taxon>Irpicaceae</taxon>
        <taxon>Irpex</taxon>
    </lineage>
</organism>
<protein>
    <submittedName>
        <fullName evidence="1">Ecdysteroid kinase-domain-containing protein</fullName>
    </submittedName>
</protein>
<name>A0ACB8TWC2_9APHY</name>
<comment type="caution">
    <text evidence="1">The sequence shown here is derived from an EMBL/GenBank/DDBJ whole genome shotgun (WGS) entry which is preliminary data.</text>
</comment>
<keyword evidence="1" id="KW-0418">Kinase</keyword>
<proteinExistence type="predicted"/>
<dbReference type="EMBL" id="MU274924">
    <property type="protein sequence ID" value="KAI0086368.1"/>
    <property type="molecule type" value="Genomic_DNA"/>
</dbReference>
<dbReference type="Proteomes" id="UP001055072">
    <property type="component" value="Unassembled WGS sequence"/>
</dbReference>
<evidence type="ECO:0000313" key="1">
    <source>
        <dbReference type="EMBL" id="KAI0086368.1"/>
    </source>
</evidence>
<keyword evidence="2" id="KW-1185">Reference proteome</keyword>
<sequence>MSLTPNAISSILPSEFKLTSSTQIASLWSCYGYIYRLHVSSSSNNPESNCPNTLILKSIHPPLPTQDDFTSISESESNIRKLLSYAVERWFYAHLSQHLPQTTKIAQNYHLRADSEHTLLLEDLSVEFPFSARGSLSKEGAECVMRWLGGFHGCFYRLHRPTSTSKEGESVPVPLVPPPMEWTKMRQLSKRKHVEGVWRSGTYWYLDTRREELEETLGNEEEYGWLIPWIEKVDNAIKREASTYGTLLHGDVKGANIVFNRDPYRSNSRSQNTEAETLELQCLPTHDLVYFLGTSVQSSLLKTIEVEQALLKVWLDAFTRTRSIGGERVDREDGECDYDFVTLWRHWELSILDWYRFMAGWGFWGNDRWVERRAREIVGSGRVERLVNFGGTSSS</sequence>